<feature type="signal peptide" evidence="1">
    <location>
        <begin position="1"/>
        <end position="19"/>
    </location>
</feature>
<reference evidence="2 3" key="1">
    <citation type="submission" date="2021-04" db="EMBL/GenBank/DDBJ databases">
        <authorList>
            <person name="Bliznina A."/>
        </authorList>
    </citation>
    <scope>NUCLEOTIDE SEQUENCE [LARGE SCALE GENOMIC DNA]</scope>
</reference>
<dbReference type="Proteomes" id="UP001158576">
    <property type="component" value="Chromosome 2"/>
</dbReference>
<proteinExistence type="predicted"/>
<keyword evidence="3" id="KW-1185">Reference proteome</keyword>
<organism evidence="2 3">
    <name type="scientific">Oikopleura dioica</name>
    <name type="common">Tunicate</name>
    <dbReference type="NCBI Taxonomy" id="34765"/>
    <lineage>
        <taxon>Eukaryota</taxon>
        <taxon>Metazoa</taxon>
        <taxon>Chordata</taxon>
        <taxon>Tunicata</taxon>
        <taxon>Appendicularia</taxon>
        <taxon>Copelata</taxon>
        <taxon>Oikopleuridae</taxon>
        <taxon>Oikopleura</taxon>
    </lineage>
</organism>
<accession>A0ABN7T3M1</accession>
<evidence type="ECO:0000313" key="2">
    <source>
        <dbReference type="EMBL" id="CAG5112181.1"/>
    </source>
</evidence>
<keyword evidence="1" id="KW-0732">Signal</keyword>
<gene>
    <name evidence="2" type="ORF">OKIOD_LOCUS15189</name>
</gene>
<feature type="chain" id="PRO_5045672732" evidence="1">
    <location>
        <begin position="20"/>
        <end position="83"/>
    </location>
</feature>
<evidence type="ECO:0000313" key="3">
    <source>
        <dbReference type="Proteomes" id="UP001158576"/>
    </source>
</evidence>
<protein>
    <submittedName>
        <fullName evidence="2">Oidioi.mRNA.OKI2018_I69.chr2.g6424.t1.cds</fullName>
    </submittedName>
</protein>
<dbReference type="EMBL" id="OU015567">
    <property type="protein sequence ID" value="CAG5112181.1"/>
    <property type="molecule type" value="Genomic_DNA"/>
</dbReference>
<sequence length="83" mass="8958">MKIFAALVGLLQASPMLIGQSRGSHAPGYLDLPYLDECTGTKDYGTWQGICVPATPPAACTTEKHLRTHRLLSSEGHYNIPSC</sequence>
<evidence type="ECO:0000256" key="1">
    <source>
        <dbReference type="SAM" id="SignalP"/>
    </source>
</evidence>
<name>A0ABN7T3M1_OIKDI</name>